<dbReference type="Gene3D" id="1.10.287.130">
    <property type="match status" value="1"/>
</dbReference>
<dbReference type="SUPFAM" id="SSF47384">
    <property type="entry name" value="Homodimeric domain of signal transducing histidine kinase"/>
    <property type="match status" value="1"/>
</dbReference>
<dbReference type="Gene3D" id="2.60.40.10">
    <property type="entry name" value="Immunoglobulins"/>
    <property type="match status" value="1"/>
</dbReference>
<evidence type="ECO:0000256" key="5">
    <source>
        <dbReference type="PROSITE-ProRule" id="PRU00169"/>
    </source>
</evidence>
<dbReference type="Pfam" id="PF02518">
    <property type="entry name" value="HATPase_c"/>
    <property type="match status" value="1"/>
</dbReference>
<evidence type="ECO:0000313" key="10">
    <source>
        <dbReference type="Proteomes" id="UP000503498"/>
    </source>
</evidence>
<dbReference type="EC" id="2.7.13.3" evidence="2"/>
<evidence type="ECO:0000259" key="7">
    <source>
        <dbReference type="PROSITE" id="PS50109"/>
    </source>
</evidence>
<dbReference type="Proteomes" id="UP000503498">
    <property type="component" value="Chromosome"/>
</dbReference>
<dbReference type="InterPro" id="IPR013783">
    <property type="entry name" value="Ig-like_fold"/>
</dbReference>
<dbReference type="InterPro" id="IPR036890">
    <property type="entry name" value="HATPase_C_sf"/>
</dbReference>
<feature type="transmembrane region" description="Helical" evidence="6">
    <location>
        <begin position="796"/>
        <end position="821"/>
    </location>
</feature>
<protein>
    <recommendedName>
        <fullName evidence="2">histidine kinase</fullName>
        <ecNumber evidence="2">2.7.13.3</ecNumber>
    </recommendedName>
</protein>
<dbReference type="FunFam" id="3.30.565.10:FF:000010">
    <property type="entry name" value="Sensor histidine kinase RcsC"/>
    <property type="match status" value="1"/>
</dbReference>
<dbReference type="InterPro" id="IPR011123">
    <property type="entry name" value="Y_Y_Y"/>
</dbReference>
<dbReference type="PRINTS" id="PR00344">
    <property type="entry name" value="BCTRLSENSOR"/>
</dbReference>
<evidence type="ECO:0000256" key="2">
    <source>
        <dbReference type="ARBA" id="ARBA00012438"/>
    </source>
</evidence>
<keyword evidence="4" id="KW-0902">Two-component regulatory system</keyword>
<evidence type="ECO:0000256" key="4">
    <source>
        <dbReference type="ARBA" id="ARBA00023012"/>
    </source>
</evidence>
<dbReference type="Gene3D" id="2.130.10.10">
    <property type="entry name" value="YVTN repeat-like/Quinoprotein amine dehydrogenase"/>
    <property type="match status" value="3"/>
</dbReference>
<keyword evidence="6" id="KW-1133">Transmembrane helix</keyword>
<evidence type="ECO:0000313" key="9">
    <source>
        <dbReference type="EMBL" id="QJD68458.1"/>
    </source>
</evidence>
<dbReference type="PANTHER" id="PTHR43547">
    <property type="entry name" value="TWO-COMPONENT HISTIDINE KINASE"/>
    <property type="match status" value="1"/>
</dbReference>
<accession>A0A7Z2ZHR2</accession>
<dbReference type="AlphaFoldDB" id="A0A7Z2ZHR2"/>
<feature type="modified residue" description="4-aspartylphosphate" evidence="5">
    <location>
        <position position="1144"/>
    </location>
</feature>
<dbReference type="Gene3D" id="3.40.50.2300">
    <property type="match status" value="1"/>
</dbReference>
<reference evidence="9 10" key="2">
    <citation type="submission" date="2020-04" db="EMBL/GenBank/DDBJ databases">
        <authorList>
            <person name="Fomenkov A."/>
            <person name="Anton B.P."/>
            <person name="Roberts R.J."/>
        </authorList>
    </citation>
    <scope>NUCLEOTIDE SEQUENCE [LARGE SCALE GENOMIC DNA]</scope>
    <source>
        <strain evidence="9 10">NEB122</strain>
    </source>
</reference>
<evidence type="ECO:0000256" key="3">
    <source>
        <dbReference type="ARBA" id="ARBA00022553"/>
    </source>
</evidence>
<evidence type="ECO:0000256" key="6">
    <source>
        <dbReference type="SAM" id="Phobius"/>
    </source>
</evidence>
<dbReference type="Pfam" id="PF00072">
    <property type="entry name" value="Response_reg"/>
    <property type="match status" value="1"/>
</dbReference>
<dbReference type="InterPro" id="IPR011110">
    <property type="entry name" value="Reg_prop"/>
</dbReference>
<name>A0A7Z2ZHR2_XANCA</name>
<feature type="domain" description="Response regulatory" evidence="8">
    <location>
        <begin position="1095"/>
        <end position="1209"/>
    </location>
</feature>
<keyword evidence="6" id="KW-0812">Transmembrane</keyword>
<evidence type="ECO:0000259" key="8">
    <source>
        <dbReference type="PROSITE" id="PS50110"/>
    </source>
</evidence>
<dbReference type="PROSITE" id="PS50109">
    <property type="entry name" value="HIS_KIN"/>
    <property type="match status" value="1"/>
</dbReference>
<dbReference type="EMBL" id="CP051651">
    <property type="protein sequence ID" value="QJD68458.1"/>
    <property type="molecule type" value="Genomic_DNA"/>
</dbReference>
<dbReference type="CDD" id="cd17546">
    <property type="entry name" value="REC_hyHK_CKI1_RcsC-like"/>
    <property type="match status" value="1"/>
</dbReference>
<dbReference type="FunFam" id="3.40.50.2300:FF:000323">
    <property type="entry name" value="Hybrid sensor histidine kinase/response regulator"/>
    <property type="match status" value="1"/>
</dbReference>
<dbReference type="SMART" id="SM00388">
    <property type="entry name" value="HisKA"/>
    <property type="match status" value="1"/>
</dbReference>
<dbReference type="SMART" id="SM00387">
    <property type="entry name" value="HATPase_c"/>
    <property type="match status" value="1"/>
</dbReference>
<dbReference type="Pfam" id="PF07494">
    <property type="entry name" value="Reg_prop"/>
    <property type="match status" value="1"/>
</dbReference>
<dbReference type="InterPro" id="IPR003594">
    <property type="entry name" value="HATPase_dom"/>
</dbReference>
<dbReference type="InterPro" id="IPR011006">
    <property type="entry name" value="CheY-like_superfamily"/>
</dbReference>
<comment type="catalytic activity">
    <reaction evidence="1">
        <text>ATP + protein L-histidine = ADP + protein N-phospho-L-histidine.</text>
        <dbReference type="EC" id="2.7.13.3"/>
    </reaction>
</comment>
<feature type="domain" description="Histidine kinase" evidence="7">
    <location>
        <begin position="854"/>
        <end position="1073"/>
    </location>
</feature>
<dbReference type="SUPFAM" id="SSF63829">
    <property type="entry name" value="Calcium-dependent phosphotriesterase"/>
    <property type="match status" value="3"/>
</dbReference>
<dbReference type="Pfam" id="PF07495">
    <property type="entry name" value="Y_Y_Y"/>
    <property type="match status" value="1"/>
</dbReference>
<dbReference type="FunFam" id="1.10.287.130:FF:000028">
    <property type="entry name" value="Hybrid signal transduction histidine kinase"/>
    <property type="match status" value="1"/>
</dbReference>
<dbReference type="SUPFAM" id="SSF55874">
    <property type="entry name" value="ATPase domain of HSP90 chaperone/DNA topoisomerase II/histidine kinase"/>
    <property type="match status" value="1"/>
</dbReference>
<dbReference type="Pfam" id="PF00512">
    <property type="entry name" value="HisKA"/>
    <property type="match status" value="1"/>
</dbReference>
<keyword evidence="3 5" id="KW-0597">Phosphoprotein</keyword>
<dbReference type="Gene3D" id="3.30.565.10">
    <property type="entry name" value="Histidine kinase-like ATPase, C-terminal domain"/>
    <property type="match status" value="1"/>
</dbReference>
<dbReference type="InterPro" id="IPR005467">
    <property type="entry name" value="His_kinase_dom"/>
</dbReference>
<dbReference type="GO" id="GO:0000155">
    <property type="term" value="F:phosphorelay sensor kinase activity"/>
    <property type="evidence" value="ECO:0007669"/>
    <property type="project" value="InterPro"/>
</dbReference>
<proteinExistence type="predicted"/>
<dbReference type="SMART" id="SM00448">
    <property type="entry name" value="REC"/>
    <property type="match status" value="1"/>
</dbReference>
<organism evidence="9 10">
    <name type="scientific">Xanthomonas campestris pv. badrii</name>
    <dbReference type="NCBI Taxonomy" id="149696"/>
    <lineage>
        <taxon>Bacteria</taxon>
        <taxon>Pseudomonadati</taxon>
        <taxon>Pseudomonadota</taxon>
        <taxon>Gammaproteobacteria</taxon>
        <taxon>Lysobacterales</taxon>
        <taxon>Lysobacteraceae</taxon>
        <taxon>Xanthomonas</taxon>
    </lineage>
</organism>
<dbReference type="InterPro" id="IPR036097">
    <property type="entry name" value="HisK_dim/P_sf"/>
</dbReference>
<evidence type="ECO:0000256" key="1">
    <source>
        <dbReference type="ARBA" id="ARBA00000085"/>
    </source>
</evidence>
<dbReference type="InterPro" id="IPR003661">
    <property type="entry name" value="HisK_dim/P_dom"/>
</dbReference>
<dbReference type="InterPro" id="IPR001789">
    <property type="entry name" value="Sig_transdc_resp-reg_receiver"/>
</dbReference>
<dbReference type="PANTHER" id="PTHR43547:SF2">
    <property type="entry name" value="HYBRID SIGNAL TRANSDUCTION HISTIDINE KINASE C"/>
    <property type="match status" value="1"/>
</dbReference>
<dbReference type="CDD" id="cd16922">
    <property type="entry name" value="HATPase_EvgS-ArcB-TorS-like"/>
    <property type="match status" value="1"/>
</dbReference>
<dbReference type="InterPro" id="IPR015943">
    <property type="entry name" value="WD40/YVTN_repeat-like_dom_sf"/>
</dbReference>
<dbReference type="InterPro" id="IPR004358">
    <property type="entry name" value="Sig_transdc_His_kin-like_C"/>
</dbReference>
<dbReference type="PROSITE" id="PS50110">
    <property type="entry name" value="RESPONSE_REGULATORY"/>
    <property type="match status" value="1"/>
</dbReference>
<dbReference type="CDD" id="cd00082">
    <property type="entry name" value="HisKA"/>
    <property type="match status" value="1"/>
</dbReference>
<keyword evidence="6" id="KW-0472">Membrane</keyword>
<reference evidence="9 10" key="1">
    <citation type="submission" date="2020-04" db="EMBL/GenBank/DDBJ databases">
        <title>Genome-Wide Identification of 5-Methylcytosine Sites in Bacterial Genomes By High-Throughput Sequencing of MspJI Restriction Fragments.</title>
        <authorList>
            <person name="Wu V."/>
        </authorList>
    </citation>
    <scope>NUCLEOTIDE SEQUENCE [LARGE SCALE GENOMIC DNA]</scope>
    <source>
        <strain evidence="9 10">NEB122</strain>
    </source>
</reference>
<dbReference type="SUPFAM" id="SSF52172">
    <property type="entry name" value="CheY-like"/>
    <property type="match status" value="1"/>
</dbReference>
<gene>
    <name evidence="9" type="ORF">HG421_12595</name>
</gene>
<sequence>MNSLRLARTARGPHYAPTCRETDPVRLLTRLAHRPLAALWLCLCLAVLPAQARTPATPVPSQLTVADGLPSDTVNDFAEDKQGYLWIASDDGLARFDGRNYRIWRMEDGLTSNVIWGICVDANDRVWLGFEDGGVGFLDARTRTFQRLEDPQFPELRDAMVWTLATAPDGALWIGTAKQGVYRYRADGRMQHFSAAASEPHQLPSDSVVGFEAAADGSMWIGTWGGLVHWDGQRMQRVPLPVAEQAVNRLYMEPGGKVLWVGDLAGHAFRLDTAGRSITRPWQSAATKPQVRGVLLRDRRGRHWLDIDAGLGISTDGSSVDQVPTYSASAHGLVNRNWIDSYEDREGGLWFASLEGGLWHLPPRWDTFAVFSHHKDDPQSLTNPSITATAPSAAGGVWVAGSHSALEYFDPASGRVKLHLPNIDPMRIPDSVFESRQGVVWIGVQGTLVRYDPRTRKVRRWPLLQSVDPAADPDMAGRPGRMAEDAQGRIWVALMTQGIQLRNGEGQLLRTIDYGSHGLKALTVLDMRIGPDGQIWLSNNAGLWRWDPHLDRFIAVPGAADLPTYVFRLGEGGIVWVGLAGELRRYLWDGAQLIHLDTVGKEQEFPKVAPTGLVVDAGGVAWVSSHRGLIRVDPGSKLVRVYNVHDGLPSSPMQVATLVQASGGQILGGTSDGVVVFDPSTMRPNLRRPQLLIERVGLRRGERGLDVTGVAPLQIQDGDRDLHIVARIPTFTNPESTSYRFRLSGYDPDWIDVGPSGERLFSRLPAGHYVLEVQGRTADGIWSASQRLQFQVMPPWWLSPWGLTVLALLVFFLVTVAVLLYRRRLRRLNAWQLAVHKQELAEQASLAKTRFLATLGHEVRTPMTGVLGMSELLLKTPLDTKQRSYTESIRRAGAHLLRLVNDALDLARIESGRLELDLQPFSVRQLIAEVESLMAPLAQERGLRFSLEVGLLGDITASGDPTRIRQILLNLLSNAIKFTERGVVGLKLTTLGSYQGLRFEVADTGPGINADQKARLFQRFEQGDGAKTTSRYGGSGLGLAICQELALAMGGHIEVISRLGAGTRFVVDLPLRWVTSDATLAGDVPRASAAVAPQRILLVEDDPTIAEVIVGLLRSQGHSVVHAPHGLAALTEAADTSFDIALLDLDLPGLDGFALARQLRVFGYEMPLIAVTARSDEAAEPAAQDAGFDSFLRKPLTGDMLADTIAEALRRARPREDG</sequence>